<evidence type="ECO:0000256" key="1">
    <source>
        <dbReference type="SAM" id="Coils"/>
    </source>
</evidence>
<reference evidence="4" key="2">
    <citation type="submission" date="2018-03" db="EMBL/GenBank/DDBJ databases">
        <authorList>
            <person name="Keele B.F."/>
        </authorList>
    </citation>
    <scope>NUCLEOTIDE SEQUENCE</scope>
    <source>
        <strain evidence="4">Rg</strain>
    </source>
</reference>
<dbReference type="Proteomes" id="UP000290229">
    <property type="component" value="Segment"/>
</dbReference>
<evidence type="ECO:0000313" key="4">
    <source>
        <dbReference type="EMBL" id="AXY55032.1"/>
    </source>
</evidence>
<dbReference type="InterPro" id="IPR021742">
    <property type="entry name" value="RSS_P20_N"/>
</dbReference>
<dbReference type="Pfam" id="PF11479">
    <property type="entry name" value="Suppressor_P21"/>
    <property type="match status" value="1"/>
</dbReference>
<keyword evidence="5" id="KW-1185">Reference proteome</keyword>
<dbReference type="InterPro" id="IPR021575">
    <property type="entry name" value="Suppressor_P21_C"/>
</dbReference>
<organism evidence="4">
    <name type="scientific">Rehmannia virus 1</name>
    <dbReference type="NCBI Taxonomy" id="2316740"/>
    <lineage>
        <taxon>Viruses</taxon>
        <taxon>Riboviria</taxon>
        <taxon>Orthornavirae</taxon>
        <taxon>Kitrinoviricota</taxon>
        <taxon>Alsuviricetes</taxon>
        <taxon>Martellivirales</taxon>
        <taxon>Closteroviridae</taxon>
        <taxon>Closterovirus</taxon>
        <taxon>Closterovirus rehmanniae</taxon>
    </lineage>
</organism>
<protein>
    <submittedName>
        <fullName evidence="4">21 kDa protein</fullName>
    </submittedName>
</protein>
<evidence type="ECO:0000313" key="5">
    <source>
        <dbReference type="Proteomes" id="UP000290229"/>
    </source>
</evidence>
<name>A0A385HW53_9CLOS</name>
<dbReference type="GeneID" id="41702731"/>
<evidence type="ECO:0000259" key="3">
    <source>
        <dbReference type="Pfam" id="PF11757"/>
    </source>
</evidence>
<dbReference type="KEGG" id="vg:41702731"/>
<accession>A0A385HW53</accession>
<evidence type="ECO:0000259" key="2">
    <source>
        <dbReference type="Pfam" id="PF11479"/>
    </source>
</evidence>
<feature type="domain" description="RNA silencing suppressor P21 C-terminal" evidence="2">
    <location>
        <begin position="96"/>
        <end position="172"/>
    </location>
</feature>
<reference evidence="4" key="1">
    <citation type="journal article" date="2018" name="Arch. Virol.">
        <title>Identification of rehmannia virus 1, a novel putative member of the genus Closterovirus, from Rehmannia glutinosa.</title>
        <authorList>
            <person name="Kwon S.J."/>
            <person name="Jin M."/>
            <person name="Cho I.S."/>
            <person name="Yoon J.Y."/>
            <person name="Choi G.S."/>
        </authorList>
    </citation>
    <scope>NUCLEOTIDE SEQUENCE [LARGE SCALE GENOMIC DNA]</scope>
    <source>
        <strain evidence="4">Rg</strain>
    </source>
</reference>
<dbReference type="EMBL" id="MH033657">
    <property type="protein sequence ID" value="AXY55032.1"/>
    <property type="molecule type" value="Genomic_RNA"/>
</dbReference>
<dbReference type="Pfam" id="PF11757">
    <property type="entry name" value="RSS_P20"/>
    <property type="match status" value="1"/>
</dbReference>
<dbReference type="RefSeq" id="YP_009552011.1">
    <property type="nucleotide sequence ID" value="NC_040572.1"/>
</dbReference>
<keyword evidence="1" id="KW-0175">Coiled coil</keyword>
<feature type="coiled-coil region" evidence="1">
    <location>
        <begin position="41"/>
        <end position="94"/>
    </location>
</feature>
<sequence length="180" mass="20886">MKLYINVGYYKTYLKMVVSLLTTIESTSETDIDVNKWIEDFTDLATRIQALKSDVNDAKREENECDINKKAHLLEQAEEKLARIRDELRKLSCHDLINLDNKDLIKYFVTKYMTITSRTLDTTLAARTKDVSTVVLRNLSTEKGLNISTNTFKQSELLRLKSKLGIVWKYHLGYDEKELA</sequence>
<gene>
    <name evidence="4" type="primary">ORF8</name>
</gene>
<proteinExistence type="predicted"/>
<feature type="domain" description="Suppressor of RNA silencing P21-like N-terminal" evidence="3">
    <location>
        <begin position="1"/>
        <end position="90"/>
    </location>
</feature>